<dbReference type="GO" id="GO:0015833">
    <property type="term" value="P:peptide transport"/>
    <property type="evidence" value="ECO:0007669"/>
    <property type="project" value="InterPro"/>
</dbReference>
<evidence type="ECO:0000256" key="2">
    <source>
        <dbReference type="ARBA" id="ARBA00005417"/>
    </source>
</evidence>
<evidence type="ECO:0000259" key="6">
    <source>
        <dbReference type="PROSITE" id="PS50893"/>
    </source>
</evidence>
<dbReference type="InterPro" id="IPR050319">
    <property type="entry name" value="ABC_transp_ATP-bind"/>
</dbReference>
<dbReference type="PROSITE" id="PS50893">
    <property type="entry name" value="ABC_TRANSPORTER_2"/>
    <property type="match status" value="2"/>
</dbReference>
<evidence type="ECO:0000256" key="1">
    <source>
        <dbReference type="ARBA" id="ARBA00004417"/>
    </source>
</evidence>
<protein>
    <submittedName>
        <fullName evidence="7">ABC transporter ATP-binding protein</fullName>
    </submittedName>
</protein>
<dbReference type="EMBL" id="JACXXJ020000004">
    <property type="protein sequence ID" value="MBF2714749.1"/>
    <property type="molecule type" value="Genomic_DNA"/>
</dbReference>
<dbReference type="FunFam" id="3.40.50.300:FF:000016">
    <property type="entry name" value="Oligopeptide ABC transporter ATP-binding component"/>
    <property type="match status" value="1"/>
</dbReference>
<feature type="domain" description="ABC transporter" evidence="6">
    <location>
        <begin position="12"/>
        <end position="262"/>
    </location>
</feature>
<evidence type="ECO:0000313" key="7">
    <source>
        <dbReference type="EMBL" id="MBF2714749.1"/>
    </source>
</evidence>
<dbReference type="SMART" id="SM00382">
    <property type="entry name" value="AAA"/>
    <property type="match status" value="2"/>
</dbReference>
<evidence type="ECO:0000256" key="5">
    <source>
        <dbReference type="ARBA" id="ARBA00022840"/>
    </source>
</evidence>
<comment type="subcellular location">
    <subcellularLocation>
        <location evidence="1">Cell inner membrane</location>
        <topology evidence="1">Peripheral membrane protein</topology>
    </subcellularLocation>
</comment>
<dbReference type="PANTHER" id="PTHR43776:SF7">
    <property type="entry name" value="D,D-DIPEPTIDE TRANSPORT ATP-BINDING PROTEIN DDPF-RELATED"/>
    <property type="match status" value="1"/>
</dbReference>
<dbReference type="GO" id="GO:0005524">
    <property type="term" value="F:ATP binding"/>
    <property type="evidence" value="ECO:0007669"/>
    <property type="project" value="UniProtKB-KW"/>
</dbReference>
<geneLocation type="plasmid" evidence="7">
    <name>unnamed3</name>
</geneLocation>
<name>A0AAE2RBR8_AGRVI</name>
<dbReference type="GO" id="GO:0005886">
    <property type="term" value="C:plasma membrane"/>
    <property type="evidence" value="ECO:0007669"/>
    <property type="project" value="UniProtKB-SubCell"/>
</dbReference>
<dbReference type="Proteomes" id="UP000655037">
    <property type="component" value="Unassembled WGS sequence"/>
</dbReference>
<feature type="domain" description="ABC transporter" evidence="6">
    <location>
        <begin position="285"/>
        <end position="539"/>
    </location>
</feature>
<keyword evidence="4" id="KW-0547">Nucleotide-binding</keyword>
<dbReference type="RefSeq" id="WP_156532846.1">
    <property type="nucleotide sequence ID" value="NZ_JACXXJ020000004.1"/>
</dbReference>
<sequence>MSLTLSKTPPVLHINSLSVDFHGPSGTFRAVDDLSLTIAPGEVLGVIGESGAGKSMTGAAIIGLIDPPGRISSGEIHLQGERIDNLSDKALESLRGRRIGTVFQDPLVSLNPLYTIGQQLIETIRRHLPLDQAGARHRAIDLLREVGIDEPARRLDAYPHEFSGGMRQRVVIALAVAADPDLLIADEPTSALDVSVQAQIIALLKSLCQRRGLAVLLITHDMGVVADIANRVVVMHKGRIVESGPVAEVIGDPKNDYTRALIAAIPSVRRKNTRLPAASAKGELVKVEGLIRDFALPGGRGLPFFGKNRGQRSLRAVNDVSFSIGESQTFALVGESGSGKSTIARIVVGLLGAQSGKVTIGGTVLGVDKAPALKGAVQMIFQDPYASLNSRWRVNDIIAEPIRTLGLEKDNRVIEQRVADLLEKVRLDPDARSRFPHEFSGGQRQRIAIARALASRPRFIVCDEPTSALDVSVQAQVLELMASLQAEFGLTYLLISHNLAVVRQMADRVGVLKNGVLVEEGAVEEVFERPQHDYTRMLIAAVPDIDDIVVPSTDTKTRYNALSDH</sequence>
<dbReference type="Pfam" id="PF00005">
    <property type="entry name" value="ABC_tran"/>
    <property type="match status" value="2"/>
</dbReference>
<accession>A0AAE2RBR8</accession>
<dbReference type="SUPFAM" id="SSF52540">
    <property type="entry name" value="P-loop containing nucleoside triphosphate hydrolases"/>
    <property type="match status" value="2"/>
</dbReference>
<dbReference type="InterPro" id="IPR003439">
    <property type="entry name" value="ABC_transporter-like_ATP-bd"/>
</dbReference>
<dbReference type="InterPro" id="IPR027417">
    <property type="entry name" value="P-loop_NTPase"/>
</dbReference>
<evidence type="ECO:0000313" key="8">
    <source>
        <dbReference type="Proteomes" id="UP000655037"/>
    </source>
</evidence>
<dbReference type="PANTHER" id="PTHR43776">
    <property type="entry name" value="TRANSPORT ATP-BINDING PROTEIN"/>
    <property type="match status" value="1"/>
</dbReference>
<dbReference type="GO" id="GO:0055085">
    <property type="term" value="P:transmembrane transport"/>
    <property type="evidence" value="ECO:0007669"/>
    <property type="project" value="UniProtKB-ARBA"/>
</dbReference>
<keyword evidence="5 7" id="KW-0067">ATP-binding</keyword>
<evidence type="ECO:0000256" key="3">
    <source>
        <dbReference type="ARBA" id="ARBA00022448"/>
    </source>
</evidence>
<comment type="caution">
    <text evidence="7">The sequence shown here is derived from an EMBL/GenBank/DDBJ whole genome shotgun (WGS) entry which is preliminary data.</text>
</comment>
<dbReference type="NCBIfam" id="NF008453">
    <property type="entry name" value="PRK11308.1"/>
    <property type="match status" value="2"/>
</dbReference>
<dbReference type="NCBIfam" id="NF007739">
    <property type="entry name" value="PRK10419.1"/>
    <property type="match status" value="2"/>
</dbReference>
<reference evidence="7" key="1">
    <citation type="submission" date="2020-11" db="EMBL/GenBank/DDBJ databases">
        <title>Agrobacterium vitis strain K377 genome.</title>
        <authorList>
            <person name="Xi H."/>
        </authorList>
    </citation>
    <scope>NUCLEOTIDE SEQUENCE</scope>
    <source>
        <strain evidence="7">K377</strain>
        <plasmid evidence="7">unnamed3</plasmid>
    </source>
</reference>
<dbReference type="GO" id="GO:0016887">
    <property type="term" value="F:ATP hydrolysis activity"/>
    <property type="evidence" value="ECO:0007669"/>
    <property type="project" value="InterPro"/>
</dbReference>
<dbReference type="InterPro" id="IPR003593">
    <property type="entry name" value="AAA+_ATPase"/>
</dbReference>
<gene>
    <name evidence="7" type="ORF">IEI95_011045</name>
</gene>
<keyword evidence="7" id="KW-0614">Plasmid</keyword>
<dbReference type="Gene3D" id="3.40.50.300">
    <property type="entry name" value="P-loop containing nucleotide triphosphate hydrolases"/>
    <property type="match status" value="2"/>
</dbReference>
<dbReference type="AlphaFoldDB" id="A0AAE2RBR8"/>
<comment type="similarity">
    <text evidence="2">Belongs to the ABC transporter superfamily.</text>
</comment>
<evidence type="ECO:0000256" key="4">
    <source>
        <dbReference type="ARBA" id="ARBA00022741"/>
    </source>
</evidence>
<dbReference type="InterPro" id="IPR017871">
    <property type="entry name" value="ABC_transporter-like_CS"/>
</dbReference>
<dbReference type="InterPro" id="IPR013563">
    <property type="entry name" value="Oligopep_ABC_C"/>
</dbReference>
<dbReference type="CDD" id="cd03257">
    <property type="entry name" value="ABC_NikE_OppD_transporters"/>
    <property type="match status" value="2"/>
</dbReference>
<proteinExistence type="inferred from homology"/>
<dbReference type="Pfam" id="PF08352">
    <property type="entry name" value="oligo_HPY"/>
    <property type="match status" value="2"/>
</dbReference>
<dbReference type="PROSITE" id="PS00211">
    <property type="entry name" value="ABC_TRANSPORTER_1"/>
    <property type="match status" value="2"/>
</dbReference>
<keyword evidence="3" id="KW-0813">Transport</keyword>
<organism evidence="7 8">
    <name type="scientific">Agrobacterium vitis</name>
    <name type="common">Rhizobium vitis</name>
    <dbReference type="NCBI Taxonomy" id="373"/>
    <lineage>
        <taxon>Bacteria</taxon>
        <taxon>Pseudomonadati</taxon>
        <taxon>Pseudomonadota</taxon>
        <taxon>Alphaproteobacteria</taxon>
        <taxon>Hyphomicrobiales</taxon>
        <taxon>Rhizobiaceae</taxon>
        <taxon>Rhizobium/Agrobacterium group</taxon>
        <taxon>Agrobacterium</taxon>
    </lineage>
</organism>